<evidence type="ECO:0000313" key="4">
    <source>
        <dbReference type="Proteomes" id="UP000092666"/>
    </source>
</evidence>
<dbReference type="SUPFAM" id="SSF50729">
    <property type="entry name" value="PH domain-like"/>
    <property type="match status" value="1"/>
</dbReference>
<feature type="compositionally biased region" description="Basic and acidic residues" evidence="1">
    <location>
        <begin position="32"/>
        <end position="41"/>
    </location>
</feature>
<feature type="domain" description="RanBD1" evidence="2">
    <location>
        <begin position="386"/>
        <end position="461"/>
    </location>
</feature>
<dbReference type="Gene3D" id="2.30.29.30">
    <property type="entry name" value="Pleckstrin-homology domain (PH domain)/Phosphotyrosine-binding domain (PTB)"/>
    <property type="match status" value="1"/>
</dbReference>
<accession>A0A1B9GS69</accession>
<feature type="region of interest" description="Disordered" evidence="1">
    <location>
        <begin position="1"/>
        <end position="242"/>
    </location>
</feature>
<protein>
    <recommendedName>
        <fullName evidence="2">RanBD1 domain-containing protein</fullName>
    </recommendedName>
</protein>
<feature type="compositionally biased region" description="Low complexity" evidence="1">
    <location>
        <begin position="210"/>
        <end position="242"/>
    </location>
</feature>
<feature type="region of interest" description="Disordered" evidence="1">
    <location>
        <begin position="265"/>
        <end position="307"/>
    </location>
</feature>
<dbReference type="EMBL" id="KI669503">
    <property type="protein sequence ID" value="OCF33808.1"/>
    <property type="molecule type" value="Genomic_DNA"/>
</dbReference>
<dbReference type="SMART" id="SM00160">
    <property type="entry name" value="RanBD"/>
    <property type="match status" value="1"/>
</dbReference>
<dbReference type="Proteomes" id="UP000092666">
    <property type="component" value="Unassembled WGS sequence"/>
</dbReference>
<feature type="region of interest" description="Disordered" evidence="1">
    <location>
        <begin position="345"/>
        <end position="371"/>
    </location>
</feature>
<dbReference type="STRING" id="1296120.A0A1B9GS69"/>
<dbReference type="PROSITE" id="PS50196">
    <property type="entry name" value="RANBD1"/>
    <property type="match status" value="1"/>
</dbReference>
<feature type="compositionally biased region" description="Basic and acidic residues" evidence="1">
    <location>
        <begin position="142"/>
        <end position="176"/>
    </location>
</feature>
<reference evidence="3 4" key="1">
    <citation type="submission" date="2013-07" db="EMBL/GenBank/DDBJ databases">
        <title>The Genome Sequence of Cryptococcus heveanensis BCC8398.</title>
        <authorList>
            <consortium name="The Broad Institute Genome Sequencing Platform"/>
            <person name="Cuomo C."/>
            <person name="Litvintseva A."/>
            <person name="Chen Y."/>
            <person name="Heitman J."/>
            <person name="Sun S."/>
            <person name="Springer D."/>
            <person name="Dromer F."/>
            <person name="Young S.K."/>
            <person name="Zeng Q."/>
            <person name="Gargeya S."/>
            <person name="Fitzgerald M."/>
            <person name="Abouelleil A."/>
            <person name="Alvarado L."/>
            <person name="Berlin A.M."/>
            <person name="Chapman S.B."/>
            <person name="Dewar J."/>
            <person name="Goldberg J."/>
            <person name="Griggs A."/>
            <person name="Gujja S."/>
            <person name="Hansen M."/>
            <person name="Howarth C."/>
            <person name="Imamovic A."/>
            <person name="Larimer J."/>
            <person name="McCowan C."/>
            <person name="Murphy C."/>
            <person name="Pearson M."/>
            <person name="Priest M."/>
            <person name="Roberts A."/>
            <person name="Saif S."/>
            <person name="Shea T."/>
            <person name="Sykes S."/>
            <person name="Wortman J."/>
            <person name="Nusbaum C."/>
            <person name="Birren B."/>
        </authorList>
    </citation>
    <scope>NUCLEOTIDE SEQUENCE [LARGE SCALE GENOMIC DNA]</scope>
    <source>
        <strain evidence="3 4">BCC8398</strain>
    </source>
</reference>
<feature type="compositionally biased region" description="Basic and acidic residues" evidence="1">
    <location>
        <begin position="185"/>
        <end position="200"/>
    </location>
</feature>
<dbReference type="OrthoDB" id="185618at2759"/>
<dbReference type="InterPro" id="IPR000156">
    <property type="entry name" value="Ran_bind_dom"/>
</dbReference>
<evidence type="ECO:0000259" key="2">
    <source>
        <dbReference type="PROSITE" id="PS50196"/>
    </source>
</evidence>
<organism evidence="3 4">
    <name type="scientific">Kwoniella heveanensis BCC8398</name>
    <dbReference type="NCBI Taxonomy" id="1296120"/>
    <lineage>
        <taxon>Eukaryota</taxon>
        <taxon>Fungi</taxon>
        <taxon>Dikarya</taxon>
        <taxon>Basidiomycota</taxon>
        <taxon>Agaricomycotina</taxon>
        <taxon>Tremellomycetes</taxon>
        <taxon>Tremellales</taxon>
        <taxon>Cryptococcaceae</taxon>
        <taxon>Kwoniella</taxon>
    </lineage>
</organism>
<feature type="compositionally biased region" description="Acidic residues" evidence="1">
    <location>
        <begin position="77"/>
        <end position="93"/>
    </location>
</feature>
<sequence length="515" mass="54289">MSSNVPSPSPPSDRGDGEDVSRSTNGSIKDGSSLKRVREGSLEPTQAGAAIPDPIATKKNRIASANSLKSTGPNDGDLAEEPEVEAEDVDVESEEPKGSASASKEGENVGEVRKKVEKMSYEEGQSAKSPEGQADAEEDAGEEVKDAAAEAQEKDKVAVEESNSDKLKRKALERSESSFAQEDDATSKRQRDTPPPKNAEKAPLQQAKKPPTTFSSFASSASPFASLKTDSPATDTATASPTPTIAVTASAAPVKKSQATFGAFSSAQSPFASTASSSGTTTTPVSEPAPKPSSTAAPASPLKKSQATFGAFSSTSSAFAAPKLTSAFGPAPAKGLAFGNYSTTSSPFTSKQATPAQGDDKVEAGPSSFGDILKEGRGEQITQVKVEMQEQDVTTGEEDEDTVFQTRAKLYINDKEAWRERGVGQLKLNVKRSDGTGARLVMRADGVLRLMLNAKLYKGLSPQVEGKMVRIYLQNENVWEILCLRMSNPKVASDLAEHIHQHIPLDDAGSKESEV</sequence>
<feature type="compositionally biased region" description="Polar residues" evidence="1">
    <location>
        <begin position="63"/>
        <end position="73"/>
    </location>
</feature>
<evidence type="ECO:0000256" key="1">
    <source>
        <dbReference type="SAM" id="MobiDB-lite"/>
    </source>
</evidence>
<evidence type="ECO:0000313" key="3">
    <source>
        <dbReference type="EMBL" id="OCF33808.1"/>
    </source>
</evidence>
<dbReference type="InterPro" id="IPR011993">
    <property type="entry name" value="PH-like_dom_sf"/>
</dbReference>
<reference evidence="4" key="2">
    <citation type="submission" date="2013-12" db="EMBL/GenBank/DDBJ databases">
        <title>Evolution of pathogenesis and genome organization in the Tremellales.</title>
        <authorList>
            <person name="Cuomo C."/>
            <person name="Litvintseva A."/>
            <person name="Heitman J."/>
            <person name="Chen Y."/>
            <person name="Sun S."/>
            <person name="Springer D."/>
            <person name="Dromer F."/>
            <person name="Young S."/>
            <person name="Zeng Q."/>
            <person name="Chapman S."/>
            <person name="Gujja S."/>
            <person name="Saif S."/>
            <person name="Birren B."/>
        </authorList>
    </citation>
    <scope>NUCLEOTIDE SEQUENCE [LARGE SCALE GENOMIC DNA]</scope>
    <source>
        <strain evidence="4">BCC8398</strain>
    </source>
</reference>
<dbReference type="AlphaFoldDB" id="A0A1B9GS69"/>
<dbReference type="Pfam" id="PF00638">
    <property type="entry name" value="Ran_BP1"/>
    <property type="match status" value="1"/>
</dbReference>
<feature type="compositionally biased region" description="Polar residues" evidence="1">
    <location>
        <begin position="345"/>
        <end position="355"/>
    </location>
</feature>
<name>A0A1B9GS69_9TREE</name>
<dbReference type="InterPro" id="IPR053074">
    <property type="entry name" value="NPC_Nucleoporin"/>
</dbReference>
<proteinExistence type="predicted"/>
<gene>
    <name evidence="3" type="ORF">I316_04520</name>
</gene>
<dbReference type="PANTHER" id="PTHR38697">
    <property type="entry name" value="NUCLEAR PORE COMPLEX PROTEIN SIMILAR TO S. CEREVISIAE NUP2 (EUROFUNG)"/>
    <property type="match status" value="1"/>
</dbReference>
<dbReference type="PANTHER" id="PTHR38697:SF1">
    <property type="entry name" value="NUCLEAR PORE COMPLEX PROTEIN SIMILAR TO S. CEREVISIAE NUP2 (EUROFUNG)"/>
    <property type="match status" value="1"/>
</dbReference>
<feature type="compositionally biased region" description="Basic and acidic residues" evidence="1">
    <location>
        <begin position="104"/>
        <end position="121"/>
    </location>
</feature>
<keyword evidence="4" id="KW-1185">Reference proteome</keyword>